<dbReference type="AlphaFoldDB" id="A0A9Q1HKV7"/>
<dbReference type="EMBL" id="JAIZAY010000001">
    <property type="protein sequence ID" value="KAJ8048961.1"/>
    <property type="molecule type" value="Genomic_DNA"/>
</dbReference>
<organism evidence="1 2">
    <name type="scientific">Holothuria leucospilota</name>
    <name type="common">Black long sea cucumber</name>
    <name type="synonym">Mertensiothuria leucospilota</name>
    <dbReference type="NCBI Taxonomy" id="206669"/>
    <lineage>
        <taxon>Eukaryota</taxon>
        <taxon>Metazoa</taxon>
        <taxon>Echinodermata</taxon>
        <taxon>Eleutherozoa</taxon>
        <taxon>Echinozoa</taxon>
        <taxon>Holothuroidea</taxon>
        <taxon>Aspidochirotacea</taxon>
        <taxon>Aspidochirotida</taxon>
        <taxon>Holothuriidae</taxon>
        <taxon>Holothuria</taxon>
    </lineage>
</organism>
<dbReference type="OrthoDB" id="5979489at2759"/>
<evidence type="ECO:0000313" key="2">
    <source>
        <dbReference type="Proteomes" id="UP001152320"/>
    </source>
</evidence>
<proteinExistence type="predicted"/>
<evidence type="ECO:0000313" key="1">
    <source>
        <dbReference type="EMBL" id="KAJ8048961.1"/>
    </source>
</evidence>
<accession>A0A9Q1HKV7</accession>
<comment type="caution">
    <text evidence="1">The sequence shown here is derived from an EMBL/GenBank/DDBJ whole genome shotgun (WGS) entry which is preliminary data.</text>
</comment>
<keyword evidence="2" id="KW-1185">Reference proteome</keyword>
<sequence>MKLQHYHNDPRDYEHYYLQQVGNGLPVFHGARVQKGYGMGNILGGLFRSAMPLFKRGAKALGKEALRTGVEIAGDVLHGTSLRRAAKTRGISAGRRVTKRAASAITEAKNVKRPPNRCHPL</sequence>
<gene>
    <name evidence="1" type="ORF">HOLleu_01485</name>
</gene>
<protein>
    <submittedName>
        <fullName evidence="1">Uncharacterized protein</fullName>
    </submittedName>
</protein>
<dbReference type="Proteomes" id="UP001152320">
    <property type="component" value="Chromosome 1"/>
</dbReference>
<reference evidence="1" key="1">
    <citation type="submission" date="2021-10" db="EMBL/GenBank/DDBJ databases">
        <title>Tropical sea cucumber genome reveals ecological adaptation and Cuvierian tubules defense mechanism.</title>
        <authorList>
            <person name="Chen T."/>
        </authorList>
    </citation>
    <scope>NUCLEOTIDE SEQUENCE</scope>
    <source>
        <strain evidence="1">Nanhai2018</strain>
        <tissue evidence="1">Muscle</tissue>
    </source>
</reference>
<name>A0A9Q1HKV7_HOLLE</name>